<feature type="domain" description="Aminoglycoside phosphotransferase" evidence="1">
    <location>
        <begin position="28"/>
        <end position="247"/>
    </location>
</feature>
<evidence type="ECO:0000313" key="3">
    <source>
        <dbReference type="Proteomes" id="UP000249134"/>
    </source>
</evidence>
<dbReference type="InterPro" id="IPR011009">
    <property type="entry name" value="Kinase-like_dom_sf"/>
</dbReference>
<dbReference type="InterPro" id="IPR051678">
    <property type="entry name" value="AGP_Transferase"/>
</dbReference>
<accession>A0A2X4WEV5</accession>
<dbReference type="SUPFAM" id="SSF56112">
    <property type="entry name" value="Protein kinase-like (PK-like)"/>
    <property type="match status" value="1"/>
</dbReference>
<dbReference type="AlphaFoldDB" id="A0A2X4WEV5"/>
<keyword evidence="3" id="KW-1185">Reference proteome</keyword>
<name>A0A2X4WEV5_LEDLE</name>
<dbReference type="EMBL" id="LS483476">
    <property type="protein sequence ID" value="SQI61721.1"/>
    <property type="molecule type" value="Genomic_DNA"/>
</dbReference>
<dbReference type="InterPro" id="IPR002575">
    <property type="entry name" value="Aminoglycoside_PTrfase"/>
</dbReference>
<dbReference type="PANTHER" id="PTHR21310">
    <property type="entry name" value="AMINOGLYCOSIDE PHOSPHOTRANSFERASE-RELATED-RELATED"/>
    <property type="match status" value="1"/>
</dbReference>
<evidence type="ECO:0000313" key="2">
    <source>
        <dbReference type="EMBL" id="SQI61721.1"/>
    </source>
</evidence>
<dbReference type="Gene3D" id="3.30.200.150">
    <property type="match status" value="1"/>
</dbReference>
<dbReference type="Gene3D" id="3.90.1200.10">
    <property type="match status" value="1"/>
</dbReference>
<organism evidence="2 3">
    <name type="scientific">Lederbergia lenta</name>
    <name type="common">Bacillus lentus</name>
    <dbReference type="NCBI Taxonomy" id="1467"/>
    <lineage>
        <taxon>Bacteria</taxon>
        <taxon>Bacillati</taxon>
        <taxon>Bacillota</taxon>
        <taxon>Bacilli</taxon>
        <taxon>Bacillales</taxon>
        <taxon>Bacillaceae</taxon>
        <taxon>Lederbergia</taxon>
    </lineage>
</organism>
<dbReference type="KEGG" id="blen:NCTC4824_03381"/>
<protein>
    <submittedName>
        <fullName evidence="2">Hygromycin-B 4-O-kinase</fullName>
        <ecNumber evidence="2">2.7.1.163</ecNumber>
    </submittedName>
</protein>
<dbReference type="Pfam" id="PF01636">
    <property type="entry name" value="APH"/>
    <property type="match status" value="1"/>
</dbReference>
<keyword evidence="2" id="KW-0418">Kinase</keyword>
<dbReference type="EC" id="2.7.1.163" evidence="2"/>
<dbReference type="GO" id="GO:0016301">
    <property type="term" value="F:kinase activity"/>
    <property type="evidence" value="ECO:0007669"/>
    <property type="project" value="UniProtKB-KW"/>
</dbReference>
<sequence>MRSFKLDMNVNEAEKLLSDLYIDSVSNVTAIEMGELSRVFSFTLNNKDFVVHFKNNRESFDKATFIYEAYSSALLPIPKVIKIGNVDNMYYAISEKASGKPISLLEDDPNIDNILNNLAGHFTYMSQISMESNRVFGMISSYNNLEQNSWKETLSNFFDENQDGFHQNWTRLYSESFLEKSLFEEGFEVMIELANFSPATPHLVHGDFHLGNMLSDGQQVTGIVDWEMAMFGDFMFDLAGLHFWSPQLEFPQRVRNLWAKTGKDIPYFEERLRCHLLFKGIDGLRFFAKKDDQPSYNYMRERVITLLK</sequence>
<reference evidence="2 3" key="1">
    <citation type="submission" date="2018-06" db="EMBL/GenBank/DDBJ databases">
        <authorList>
            <consortium name="Pathogen Informatics"/>
            <person name="Doyle S."/>
        </authorList>
    </citation>
    <scope>NUCLEOTIDE SEQUENCE [LARGE SCALE GENOMIC DNA]</scope>
    <source>
        <strain evidence="2 3">NCTC4824</strain>
    </source>
</reference>
<dbReference type="RefSeq" id="WP_066141922.1">
    <property type="nucleotide sequence ID" value="NZ_CBCSGM010000003.1"/>
</dbReference>
<proteinExistence type="predicted"/>
<dbReference type="STRING" id="1348624.GCA_001591545_02398"/>
<dbReference type="Proteomes" id="UP000249134">
    <property type="component" value="Chromosome 1"/>
</dbReference>
<gene>
    <name evidence="2" type="primary">hph</name>
    <name evidence="2" type="ORF">NCTC4824_03381</name>
</gene>
<keyword evidence="2" id="KW-0808">Transferase</keyword>
<evidence type="ECO:0000259" key="1">
    <source>
        <dbReference type="Pfam" id="PF01636"/>
    </source>
</evidence>